<dbReference type="Gene3D" id="2.20.25.10">
    <property type="match status" value="1"/>
</dbReference>
<dbReference type="GO" id="GO:0046982">
    <property type="term" value="F:protein heterodimerization activity"/>
    <property type="evidence" value="ECO:0007669"/>
    <property type="project" value="InterPro"/>
</dbReference>
<proteinExistence type="inferred from homology"/>
<dbReference type="InterPro" id="IPR039127">
    <property type="entry name" value="Trm112"/>
</dbReference>
<dbReference type="EMBL" id="GIBP01010755">
    <property type="protein sequence ID" value="NDV39724.1"/>
    <property type="molecule type" value="Transcribed_RNA"/>
</dbReference>
<name>A0A6B2LRQ7_9EUKA</name>
<accession>A0A6B2LRQ7</accession>
<organism evidence="2">
    <name type="scientific">Arcella intermedia</name>
    <dbReference type="NCBI Taxonomy" id="1963864"/>
    <lineage>
        <taxon>Eukaryota</taxon>
        <taxon>Amoebozoa</taxon>
        <taxon>Tubulinea</taxon>
        <taxon>Elardia</taxon>
        <taxon>Arcellinida</taxon>
        <taxon>Sphaerothecina</taxon>
        <taxon>Arcellidae</taxon>
        <taxon>Arcella</taxon>
    </lineage>
</organism>
<dbReference type="SUPFAM" id="SSF158997">
    <property type="entry name" value="Trm112p-like"/>
    <property type="match status" value="1"/>
</dbReference>
<reference evidence="2" key="1">
    <citation type="journal article" date="2020" name="J. Eukaryot. Microbiol.">
        <title>De novo Sequencing, Assembly and Annotation of the Transcriptome for the Free-Living Testate Amoeba Arcella intermedia.</title>
        <authorList>
            <person name="Ribeiro G.M."/>
            <person name="Porfirio-Sousa A.L."/>
            <person name="Maurer-Alcala X.X."/>
            <person name="Katz L.A."/>
            <person name="Lahr D.J.G."/>
        </authorList>
    </citation>
    <scope>NUCLEOTIDE SEQUENCE</scope>
</reference>
<dbReference type="AlphaFoldDB" id="A0A6B2LRQ7"/>
<dbReference type="CDD" id="cd21089">
    <property type="entry name" value="Trm112-like"/>
    <property type="match status" value="1"/>
</dbReference>
<dbReference type="InterPro" id="IPR005651">
    <property type="entry name" value="Trm112-like"/>
</dbReference>
<protein>
    <recommendedName>
        <fullName evidence="3">Multifunctional methyltransferase subunit TRM112-like protein</fullName>
    </recommendedName>
</protein>
<dbReference type="GO" id="GO:0030488">
    <property type="term" value="P:tRNA methylation"/>
    <property type="evidence" value="ECO:0007669"/>
    <property type="project" value="TreeGrafter"/>
</dbReference>
<comment type="similarity">
    <text evidence="1">Belongs to the TRM112 family.</text>
</comment>
<dbReference type="PANTHER" id="PTHR12773">
    <property type="entry name" value="UPF0315 PROTEIN-RELATED"/>
    <property type="match status" value="1"/>
</dbReference>
<dbReference type="Pfam" id="PF03966">
    <property type="entry name" value="Trm112p"/>
    <property type="match status" value="1"/>
</dbReference>
<sequence>MKLLTHNILQSNVKGVKNGYPLMLKATKITILDVPVNFEFIKNIMGRIDYQVLRAVAIALGYTELPAEIPGDADTNEDFMRKLHHALQNIEVEEGELQCKESGRVFPINNGIPNMLLHENEV</sequence>
<dbReference type="PANTHER" id="PTHR12773:SF0">
    <property type="entry name" value="MULTIFUNCTIONAL METHYLTRANSFERASE SUBUNIT TRM112-LIKE PROTEIN"/>
    <property type="match status" value="1"/>
</dbReference>
<evidence type="ECO:0008006" key="3">
    <source>
        <dbReference type="Google" id="ProtNLM"/>
    </source>
</evidence>
<evidence type="ECO:0000256" key="1">
    <source>
        <dbReference type="ARBA" id="ARBA00007980"/>
    </source>
</evidence>
<dbReference type="GO" id="GO:0070476">
    <property type="term" value="P:rRNA (guanine-N7)-methylation"/>
    <property type="evidence" value="ECO:0007669"/>
    <property type="project" value="TreeGrafter"/>
</dbReference>
<evidence type="ECO:0000313" key="2">
    <source>
        <dbReference type="EMBL" id="NDV39724.1"/>
    </source>
</evidence>